<keyword evidence="6" id="KW-0943">RNA-mediated gene silencing</keyword>
<comment type="subcellular location">
    <subcellularLocation>
        <location evidence="1">Cytoplasm</location>
        <location evidence="1">Perinuclear region</location>
    </subcellularLocation>
</comment>
<dbReference type="FunCoup" id="F6WLG0">
    <property type="interactions" value="1421"/>
</dbReference>
<evidence type="ECO:0000256" key="5">
    <source>
        <dbReference type="ARBA" id="ARBA00022884"/>
    </source>
</evidence>
<dbReference type="AlphaFoldDB" id="F6WLG0"/>
<dbReference type="CDD" id="cd19892">
    <property type="entry name" value="DSRM_PRKRA_rpt3"/>
    <property type="match status" value="1"/>
</dbReference>
<dbReference type="FunFam" id="3.30.160.20:FF:000005">
    <property type="entry name" value="Putative double-stranded RNA-specific adenosine deaminase"/>
    <property type="match status" value="1"/>
</dbReference>
<dbReference type="GO" id="GO:0042803">
    <property type="term" value="F:protein homodimerization activity"/>
    <property type="evidence" value="ECO:0007669"/>
    <property type="project" value="Ensembl"/>
</dbReference>
<feature type="domain" description="DRBM" evidence="8">
    <location>
        <begin position="125"/>
        <end position="193"/>
    </location>
</feature>
<feature type="domain" description="DRBM" evidence="8">
    <location>
        <begin position="239"/>
        <end position="307"/>
    </location>
</feature>
<dbReference type="GO" id="GO:0042473">
    <property type="term" value="P:outer ear morphogenesis"/>
    <property type="evidence" value="ECO:0007669"/>
    <property type="project" value="Ensembl"/>
</dbReference>
<dbReference type="GO" id="GO:0035197">
    <property type="term" value="F:siRNA binding"/>
    <property type="evidence" value="ECO:0000318"/>
    <property type="project" value="GO_Central"/>
</dbReference>
<feature type="domain" description="DRBM" evidence="8">
    <location>
        <begin position="33"/>
        <end position="100"/>
    </location>
</feature>
<dbReference type="GO" id="GO:2001244">
    <property type="term" value="P:positive regulation of intrinsic apoptotic signaling pathway"/>
    <property type="evidence" value="ECO:0007669"/>
    <property type="project" value="Ensembl"/>
</dbReference>
<dbReference type="OMA" id="PEYEFEK"/>
<gene>
    <name evidence="9" type="primary">PRKRA</name>
</gene>
<evidence type="ECO:0000256" key="4">
    <source>
        <dbReference type="ARBA" id="ARBA00022737"/>
    </source>
</evidence>
<dbReference type="Ensembl" id="ENSOANT00000013758.3">
    <property type="protein sequence ID" value="ENSOANP00000013755.2"/>
    <property type="gene ID" value="ENSOANG00000008630.3"/>
</dbReference>
<reference evidence="9" key="1">
    <citation type="submission" date="2025-08" db="UniProtKB">
        <authorList>
            <consortium name="Ensembl"/>
        </authorList>
    </citation>
    <scope>IDENTIFICATION</scope>
    <source>
        <strain evidence="9">Glennie</strain>
    </source>
</reference>
<proteinExistence type="inferred from homology"/>
<dbReference type="InterPro" id="IPR014720">
    <property type="entry name" value="dsRBD_dom"/>
</dbReference>
<dbReference type="GO" id="GO:0019899">
    <property type="term" value="F:enzyme binding"/>
    <property type="evidence" value="ECO:0007669"/>
    <property type="project" value="Ensembl"/>
</dbReference>
<dbReference type="Proteomes" id="UP000002279">
    <property type="component" value="Unplaced"/>
</dbReference>
<dbReference type="GO" id="GO:0070922">
    <property type="term" value="P:RISC complex assembly"/>
    <property type="evidence" value="ECO:0007669"/>
    <property type="project" value="Ensembl"/>
</dbReference>
<dbReference type="GO" id="GO:0005654">
    <property type="term" value="C:nucleoplasm"/>
    <property type="evidence" value="ECO:0007669"/>
    <property type="project" value="Ensembl"/>
</dbReference>
<dbReference type="SUPFAM" id="SSF54768">
    <property type="entry name" value="dsRNA-binding domain-like"/>
    <property type="match status" value="3"/>
</dbReference>
<dbReference type="GO" id="GO:0016442">
    <property type="term" value="C:RISC complex"/>
    <property type="evidence" value="ECO:0000318"/>
    <property type="project" value="GO_Central"/>
</dbReference>
<protein>
    <submittedName>
        <fullName evidence="9">Protein activator of interferon induced protein kinase EIF2AK2</fullName>
    </submittedName>
</protein>
<dbReference type="GO" id="GO:0048705">
    <property type="term" value="P:skeletal system morphogenesis"/>
    <property type="evidence" value="ECO:0007669"/>
    <property type="project" value="Ensembl"/>
</dbReference>
<dbReference type="GO" id="GO:0030295">
    <property type="term" value="F:protein kinase activator activity"/>
    <property type="evidence" value="ECO:0007669"/>
    <property type="project" value="Ensembl"/>
</dbReference>
<dbReference type="GO" id="GO:0070920">
    <property type="term" value="P:regulation of regulatory ncRNA processing"/>
    <property type="evidence" value="ECO:0000318"/>
    <property type="project" value="GO_Central"/>
</dbReference>
<dbReference type="GO" id="GO:0050821">
    <property type="term" value="P:protein stabilization"/>
    <property type="evidence" value="ECO:0007669"/>
    <property type="project" value="Ensembl"/>
</dbReference>
<dbReference type="Bgee" id="ENSOANG00000008630">
    <property type="expression patterns" value="Expressed in heart and 8 other cell types or tissues"/>
</dbReference>
<sequence length="312" mass="33543">MSRDGLPAAGPRGAKRGDTLSLVEMITNKQGKTPIQLLHEYGVKTGFVPVFECEKAEGQIHQPNFTFKVTIGKLTCTGEGPKKKVAKHKAAEAAINQLKANSGISLSVSGPSVPDSCKQPQKPKSPINSLQELAMRCGWSLPEYTLSKESGPAHKKEFIMNCKLETYVETGTGASKKQAKESAAEKLLAKLHTVTAGQKKSLVKPIGNNLGCTWDAMKNSSGKKVTLLKKSLLSLPNTDYIQLLGEVAEEQGFSVTYLDIEELSINGQYQCLAELSSSPITVCHGTGISCSNAHTNAAHNALQYLKIMAETK</sequence>
<evidence type="ECO:0000256" key="7">
    <source>
        <dbReference type="PROSITE-ProRule" id="PRU00266"/>
    </source>
</evidence>
<dbReference type="GO" id="GO:0034599">
    <property type="term" value="P:cellular response to oxidative stress"/>
    <property type="evidence" value="ECO:0007669"/>
    <property type="project" value="Ensembl"/>
</dbReference>
<dbReference type="RefSeq" id="XP_028927727.1">
    <property type="nucleotide sequence ID" value="XM_029071894.2"/>
</dbReference>
<dbReference type="PANTHER" id="PTHR46205:SF2">
    <property type="entry name" value="INTERFERON-INDUCIBLE DOUBLE-STRANDED RNA-DEPENDENT PROTEIN KINASE ACTIVATOR A"/>
    <property type="match status" value="1"/>
</dbReference>
<keyword evidence="4" id="KW-0677">Repeat</keyword>
<dbReference type="PANTHER" id="PTHR46205">
    <property type="entry name" value="LOQUACIOUS, ISOFORM B"/>
    <property type="match status" value="1"/>
</dbReference>
<dbReference type="GO" id="GO:0031054">
    <property type="term" value="P:pre-miRNA processing"/>
    <property type="evidence" value="ECO:0007669"/>
    <property type="project" value="Ensembl"/>
</dbReference>
<dbReference type="GO" id="GO:0070578">
    <property type="term" value="C:RISC-loading complex"/>
    <property type="evidence" value="ECO:0000318"/>
    <property type="project" value="GO_Central"/>
</dbReference>
<dbReference type="GO" id="GO:0042474">
    <property type="term" value="P:middle ear morphogenesis"/>
    <property type="evidence" value="ECO:0007669"/>
    <property type="project" value="Ensembl"/>
</dbReference>
<dbReference type="HOGENOM" id="CLU_048292_0_0_1"/>
<dbReference type="GO" id="GO:0005634">
    <property type="term" value="C:nucleus"/>
    <property type="evidence" value="ECO:0000318"/>
    <property type="project" value="GO_Central"/>
</dbReference>
<dbReference type="InterPro" id="IPR051247">
    <property type="entry name" value="RLC_Component"/>
</dbReference>
<name>F6WLG0_ORNAN</name>
<evidence type="ECO:0000256" key="3">
    <source>
        <dbReference type="ARBA" id="ARBA00022490"/>
    </source>
</evidence>
<evidence type="ECO:0000256" key="2">
    <source>
        <dbReference type="ARBA" id="ARBA00005856"/>
    </source>
</evidence>
<dbReference type="CTD" id="8575"/>
<dbReference type="GO" id="GO:0070883">
    <property type="term" value="F:pre-miRNA binding"/>
    <property type="evidence" value="ECO:0007669"/>
    <property type="project" value="Ensembl"/>
</dbReference>
<organism evidence="9 10">
    <name type="scientific">Ornithorhynchus anatinus</name>
    <name type="common">Duckbill platypus</name>
    <dbReference type="NCBI Taxonomy" id="9258"/>
    <lineage>
        <taxon>Eukaryota</taxon>
        <taxon>Metazoa</taxon>
        <taxon>Chordata</taxon>
        <taxon>Craniata</taxon>
        <taxon>Vertebrata</taxon>
        <taxon>Euteleostomi</taxon>
        <taxon>Mammalia</taxon>
        <taxon>Monotremata</taxon>
        <taxon>Ornithorhynchidae</taxon>
        <taxon>Ornithorhynchus</taxon>
    </lineage>
</organism>
<dbReference type="PROSITE" id="PS50137">
    <property type="entry name" value="DS_RBD"/>
    <property type="match status" value="3"/>
</dbReference>
<keyword evidence="3" id="KW-0963">Cytoplasm</keyword>
<dbReference type="FunFam" id="3.30.160.20:FF:000019">
    <property type="entry name" value="RISC-loading complex subunit TARBP2"/>
    <property type="match status" value="1"/>
</dbReference>
<evidence type="ECO:0000256" key="1">
    <source>
        <dbReference type="ARBA" id="ARBA00004556"/>
    </source>
</evidence>
<accession>F6WLG0</accession>
<dbReference type="GeneID" id="100084982"/>
<dbReference type="InParanoid" id="F6WLG0"/>
<dbReference type="KEGG" id="oaa:100084982"/>
<dbReference type="GO" id="GO:0140374">
    <property type="term" value="P:antiviral innate immune response"/>
    <property type="evidence" value="ECO:0007669"/>
    <property type="project" value="Ensembl"/>
</dbReference>
<keyword evidence="5 7" id="KW-0694">RNA-binding</keyword>
<dbReference type="Pfam" id="PF00035">
    <property type="entry name" value="dsrm"/>
    <property type="match status" value="2"/>
</dbReference>
<comment type="similarity">
    <text evidence="2">Belongs to the PRKRA family.</text>
</comment>
<dbReference type="OrthoDB" id="10056847at2759"/>
<dbReference type="InterPro" id="IPR044467">
    <property type="entry name" value="PRKRA_DSRM_3"/>
</dbReference>
<keyword evidence="10" id="KW-1185">Reference proteome</keyword>
<dbReference type="GO" id="GO:0030422">
    <property type="term" value="P:siRNA processing"/>
    <property type="evidence" value="ECO:0000318"/>
    <property type="project" value="GO_Central"/>
</dbReference>
<evidence type="ECO:0000259" key="8">
    <source>
        <dbReference type="PROSITE" id="PS50137"/>
    </source>
</evidence>
<evidence type="ECO:0000313" key="9">
    <source>
        <dbReference type="Ensembl" id="ENSOANP00000013755.2"/>
    </source>
</evidence>
<dbReference type="GO" id="GO:0048471">
    <property type="term" value="C:perinuclear region of cytoplasm"/>
    <property type="evidence" value="ECO:0007669"/>
    <property type="project" value="UniProtKB-SubCell"/>
</dbReference>
<reference evidence="9" key="2">
    <citation type="submission" date="2025-09" db="UniProtKB">
        <authorList>
            <consortium name="Ensembl"/>
        </authorList>
    </citation>
    <scope>IDENTIFICATION</scope>
    <source>
        <strain evidence="9">Glennie</strain>
    </source>
</reference>
<dbReference type="InterPro" id="IPR032478">
    <property type="entry name" value="Staufen_C"/>
</dbReference>
<dbReference type="FunFam" id="3.30.160.20:FF:000007">
    <property type="entry name" value="Double-stranded RNA-binding protein Staufen homolog 1"/>
    <property type="match status" value="1"/>
</dbReference>
<dbReference type="Pfam" id="PF16482">
    <property type="entry name" value="Staufen_C"/>
    <property type="match status" value="1"/>
</dbReference>
<dbReference type="GeneTree" id="ENSGT00940000157618"/>
<dbReference type="GO" id="GO:0003725">
    <property type="term" value="F:double-stranded RNA binding"/>
    <property type="evidence" value="ECO:0000318"/>
    <property type="project" value="GO_Central"/>
</dbReference>
<dbReference type="GO" id="GO:0005737">
    <property type="term" value="C:cytoplasm"/>
    <property type="evidence" value="ECO:0000318"/>
    <property type="project" value="GO_Central"/>
</dbReference>
<evidence type="ECO:0000313" key="10">
    <source>
        <dbReference type="Proteomes" id="UP000002279"/>
    </source>
</evidence>
<dbReference type="GO" id="GO:0005829">
    <property type="term" value="C:cytosol"/>
    <property type="evidence" value="ECO:0007669"/>
    <property type="project" value="Ensembl"/>
</dbReference>
<dbReference type="Gene3D" id="3.30.160.20">
    <property type="match status" value="3"/>
</dbReference>
<evidence type="ECO:0000256" key="6">
    <source>
        <dbReference type="ARBA" id="ARBA00023158"/>
    </source>
</evidence>
<dbReference type="SMART" id="SM00358">
    <property type="entry name" value="DSRM"/>
    <property type="match status" value="3"/>
</dbReference>